<name>A6I8I1_RAT</name>
<dbReference type="EMBL" id="CH473956">
    <property type="protein sequence ID" value="EDM17699.1"/>
    <property type="molecule type" value="Genomic_DNA"/>
</dbReference>
<proteinExistence type="predicted"/>
<feature type="region of interest" description="Disordered" evidence="1">
    <location>
        <begin position="1"/>
        <end position="29"/>
    </location>
</feature>
<accession>A6I8I1</accession>
<sequence>MRPPPWQRGLRSLPGVGSKPEAERKLVHSADSSMEEGMLYFQPELLIFLPKQNTWNFPIKPVKMLKCSTNTWEEVTWEYCTCIFKKYMSGVEDLAQW</sequence>
<evidence type="ECO:0000313" key="2">
    <source>
        <dbReference type="EMBL" id="EDM17699.1"/>
    </source>
</evidence>
<evidence type="ECO:0000313" key="3">
    <source>
        <dbReference type="Proteomes" id="UP000234681"/>
    </source>
</evidence>
<dbReference type="Proteomes" id="UP000234681">
    <property type="component" value="Chromosome 1"/>
</dbReference>
<gene>
    <name evidence="2" type="ORF">rCG_39751</name>
</gene>
<evidence type="ECO:0000256" key="1">
    <source>
        <dbReference type="SAM" id="MobiDB-lite"/>
    </source>
</evidence>
<organism evidence="2 3">
    <name type="scientific">Rattus norvegicus</name>
    <name type="common">Rat</name>
    <dbReference type="NCBI Taxonomy" id="10116"/>
    <lineage>
        <taxon>Eukaryota</taxon>
        <taxon>Metazoa</taxon>
        <taxon>Chordata</taxon>
        <taxon>Craniata</taxon>
        <taxon>Vertebrata</taxon>
        <taxon>Euteleostomi</taxon>
        <taxon>Mammalia</taxon>
        <taxon>Eutheria</taxon>
        <taxon>Euarchontoglires</taxon>
        <taxon>Glires</taxon>
        <taxon>Rodentia</taxon>
        <taxon>Myomorpha</taxon>
        <taxon>Muroidea</taxon>
        <taxon>Muridae</taxon>
        <taxon>Murinae</taxon>
        <taxon>Rattus</taxon>
    </lineage>
</organism>
<reference evidence="2 3" key="1">
    <citation type="submission" date="2005-09" db="EMBL/GenBank/DDBJ databases">
        <authorList>
            <person name="Mural R.J."/>
            <person name="Li P.W."/>
            <person name="Adams M.D."/>
            <person name="Amanatides P.G."/>
            <person name="Baden-Tillson H."/>
            <person name="Barnstead M."/>
            <person name="Chin S.H."/>
            <person name="Dew I."/>
            <person name="Evans C.A."/>
            <person name="Ferriera S."/>
            <person name="Flanigan M."/>
            <person name="Fosler C."/>
            <person name="Glodek A."/>
            <person name="Gu Z."/>
            <person name="Holt R.A."/>
            <person name="Jennings D."/>
            <person name="Kraft C.L."/>
            <person name="Lu F."/>
            <person name="Nguyen T."/>
            <person name="Nusskern D.R."/>
            <person name="Pfannkoch C.M."/>
            <person name="Sitter C."/>
            <person name="Sutton G.G."/>
            <person name="Venter J.C."/>
            <person name="Wang Z."/>
            <person name="Woodage T."/>
            <person name="Zheng X.H."/>
            <person name="Zhong F."/>
        </authorList>
    </citation>
    <scope>NUCLEOTIDE SEQUENCE [LARGE SCALE GENOMIC DNA]</scope>
    <source>
        <strain>BN</strain>
        <strain evidence="3">Sprague-Dawley</strain>
    </source>
</reference>
<dbReference type="AlphaFoldDB" id="A6I8I1"/>
<protein>
    <submittedName>
        <fullName evidence="2">RCG39751, isoform CRA_a</fullName>
    </submittedName>
</protein>